<accession>A0ABC8M744</accession>
<dbReference type="Proteomes" id="UP001642260">
    <property type="component" value="Unassembled WGS sequence"/>
</dbReference>
<proteinExistence type="predicted"/>
<organism evidence="1 2">
    <name type="scientific">Eruca vesicaria subsp. sativa</name>
    <name type="common">Garden rocket</name>
    <name type="synonym">Eruca sativa</name>
    <dbReference type="NCBI Taxonomy" id="29727"/>
    <lineage>
        <taxon>Eukaryota</taxon>
        <taxon>Viridiplantae</taxon>
        <taxon>Streptophyta</taxon>
        <taxon>Embryophyta</taxon>
        <taxon>Tracheophyta</taxon>
        <taxon>Spermatophyta</taxon>
        <taxon>Magnoliopsida</taxon>
        <taxon>eudicotyledons</taxon>
        <taxon>Gunneridae</taxon>
        <taxon>Pentapetalae</taxon>
        <taxon>rosids</taxon>
        <taxon>malvids</taxon>
        <taxon>Brassicales</taxon>
        <taxon>Brassicaceae</taxon>
        <taxon>Brassiceae</taxon>
        <taxon>Eruca</taxon>
    </lineage>
</organism>
<protein>
    <submittedName>
        <fullName evidence="1">Uncharacterized protein</fullName>
    </submittedName>
</protein>
<gene>
    <name evidence="1" type="ORF">ERUC_LOCUS43919</name>
</gene>
<sequence length="64" mass="7116">MEEASAEGNAQLGVVERVLKVYSTYLPRPKHHGTQASVVDFFSNYETLLCAIRMSPLAYGCRPL</sequence>
<reference evidence="1 2" key="1">
    <citation type="submission" date="2022-03" db="EMBL/GenBank/DDBJ databases">
        <authorList>
            <person name="Macdonald S."/>
            <person name="Ahmed S."/>
            <person name="Newling K."/>
        </authorList>
    </citation>
    <scope>NUCLEOTIDE SEQUENCE [LARGE SCALE GENOMIC DNA]</scope>
</reference>
<evidence type="ECO:0000313" key="1">
    <source>
        <dbReference type="EMBL" id="CAH8391436.1"/>
    </source>
</evidence>
<keyword evidence="2" id="KW-1185">Reference proteome</keyword>
<evidence type="ECO:0000313" key="2">
    <source>
        <dbReference type="Proteomes" id="UP001642260"/>
    </source>
</evidence>
<name>A0ABC8M744_ERUVS</name>
<dbReference type="AlphaFoldDB" id="A0ABC8M744"/>
<comment type="caution">
    <text evidence="1">The sequence shown here is derived from an EMBL/GenBank/DDBJ whole genome shotgun (WGS) entry which is preliminary data.</text>
</comment>
<dbReference type="EMBL" id="CAKOAT010944043">
    <property type="protein sequence ID" value="CAH8391436.1"/>
    <property type="molecule type" value="Genomic_DNA"/>
</dbReference>